<evidence type="ECO:0000256" key="3">
    <source>
        <dbReference type="SAM" id="MobiDB-lite"/>
    </source>
</evidence>
<dbReference type="Pfam" id="PF12833">
    <property type="entry name" value="HTH_18"/>
    <property type="match status" value="1"/>
</dbReference>
<feature type="compositionally biased region" description="Low complexity" evidence="3">
    <location>
        <begin position="10"/>
        <end position="20"/>
    </location>
</feature>
<dbReference type="SUPFAM" id="SSF46689">
    <property type="entry name" value="Homeodomain-like"/>
    <property type="match status" value="2"/>
</dbReference>
<evidence type="ECO:0000313" key="6">
    <source>
        <dbReference type="Proteomes" id="UP000001225"/>
    </source>
</evidence>
<dbReference type="KEGG" id="bpt:Bpet2929"/>
<keyword evidence="2" id="KW-0804">Transcription</keyword>
<evidence type="ECO:0000256" key="1">
    <source>
        <dbReference type="ARBA" id="ARBA00023015"/>
    </source>
</evidence>
<organism evidence="5 6">
    <name type="scientific">Bordetella petrii (strain ATCC BAA-461 / DSM 12804 / CCUG 43448 / CIP 107267 / Se-1111R)</name>
    <dbReference type="NCBI Taxonomy" id="340100"/>
    <lineage>
        <taxon>Bacteria</taxon>
        <taxon>Pseudomonadati</taxon>
        <taxon>Pseudomonadota</taxon>
        <taxon>Betaproteobacteria</taxon>
        <taxon>Burkholderiales</taxon>
        <taxon>Alcaligenaceae</taxon>
        <taxon>Bordetella</taxon>
    </lineage>
</organism>
<dbReference type="AlphaFoldDB" id="A9IS89"/>
<name>A9IS89_BORPD</name>
<evidence type="ECO:0000256" key="2">
    <source>
        <dbReference type="ARBA" id="ARBA00023163"/>
    </source>
</evidence>
<dbReference type="InterPro" id="IPR009057">
    <property type="entry name" value="Homeodomain-like_sf"/>
</dbReference>
<dbReference type="PANTHER" id="PTHR43436">
    <property type="entry name" value="ARAC-FAMILY TRANSCRIPTIONAL REGULATOR"/>
    <property type="match status" value="1"/>
</dbReference>
<dbReference type="InterPro" id="IPR018060">
    <property type="entry name" value="HTH_AraC"/>
</dbReference>
<keyword evidence="1" id="KW-0805">Transcription regulation</keyword>
<feature type="domain" description="HTH araC/xylS-type" evidence="4">
    <location>
        <begin position="244"/>
        <end position="342"/>
    </location>
</feature>
<feature type="region of interest" description="Disordered" evidence="3">
    <location>
        <begin position="1"/>
        <end position="44"/>
    </location>
</feature>
<keyword evidence="6" id="KW-1185">Reference proteome</keyword>
<dbReference type="STRING" id="94624.Bpet2929"/>
<dbReference type="Gene3D" id="1.10.10.60">
    <property type="entry name" value="Homeodomain-like"/>
    <property type="match status" value="2"/>
</dbReference>
<dbReference type="PANTHER" id="PTHR43436:SF1">
    <property type="entry name" value="TRANSCRIPTIONAL REGULATORY PROTEIN"/>
    <property type="match status" value="1"/>
</dbReference>
<gene>
    <name evidence="5" type="ordered locus">Bpet2929</name>
</gene>
<proteinExistence type="predicted"/>
<dbReference type="Pfam" id="PF06719">
    <property type="entry name" value="AraC_N"/>
    <property type="match status" value="1"/>
</dbReference>
<dbReference type="PROSITE" id="PS01124">
    <property type="entry name" value="HTH_ARAC_FAMILY_2"/>
    <property type="match status" value="1"/>
</dbReference>
<accession>A9IS89</accession>
<protein>
    <submittedName>
        <fullName evidence="5">Transcriptional regulator, AraC family</fullName>
    </submittedName>
</protein>
<reference evidence="5 6" key="1">
    <citation type="journal article" date="2008" name="BMC Genomics">
        <title>The missing link: Bordetella petrii is endowed with both the metabolic versatility of environmental bacteria and virulence traits of pathogenic Bordetellae.</title>
        <authorList>
            <person name="Gross R."/>
            <person name="Guzman C.A."/>
            <person name="Sebaihia M."/>
            <person name="Martins Dos Santos V.A."/>
            <person name="Pieper D.H."/>
            <person name="Koebnik R."/>
            <person name="Lechner M."/>
            <person name="Bartels D."/>
            <person name="Buhrmester J."/>
            <person name="Choudhuri J.V."/>
            <person name="Ebensen T."/>
            <person name="Gaigalat L."/>
            <person name="Herrmann S."/>
            <person name="Khachane A.N."/>
            <person name="Larisch C."/>
            <person name="Link S."/>
            <person name="Linke B."/>
            <person name="Meyer F."/>
            <person name="Mormann S."/>
            <person name="Nakunst D."/>
            <person name="Rueckert C."/>
            <person name="Schneiker-Bekel S."/>
            <person name="Schulze K."/>
            <person name="Vorhoelter F.J."/>
            <person name="Yevsa T."/>
            <person name="Engle J.T."/>
            <person name="Goldman W.E."/>
            <person name="Puehler A."/>
            <person name="Goebel U.B."/>
            <person name="Goesmann A."/>
            <person name="Bloecker H."/>
            <person name="Kaiser O."/>
            <person name="Martinez-Arias R."/>
        </authorList>
    </citation>
    <scope>NUCLEOTIDE SEQUENCE [LARGE SCALE GENOMIC DNA]</scope>
    <source>
        <strain evidence="6">ATCC BAA-461 / DSM 12804 / CCUG 43448 / CIP 107267 / Se-1111R</strain>
    </source>
</reference>
<dbReference type="GO" id="GO:0043565">
    <property type="term" value="F:sequence-specific DNA binding"/>
    <property type="evidence" value="ECO:0007669"/>
    <property type="project" value="InterPro"/>
</dbReference>
<dbReference type="EMBL" id="AM902716">
    <property type="protein sequence ID" value="CAP43271.1"/>
    <property type="molecule type" value="Genomic_DNA"/>
</dbReference>
<evidence type="ECO:0000313" key="5">
    <source>
        <dbReference type="EMBL" id="CAP43271.1"/>
    </source>
</evidence>
<dbReference type="SMART" id="SM00342">
    <property type="entry name" value="HTH_ARAC"/>
    <property type="match status" value="1"/>
</dbReference>
<evidence type="ECO:0000259" key="4">
    <source>
        <dbReference type="PROSITE" id="PS01124"/>
    </source>
</evidence>
<dbReference type="Proteomes" id="UP000001225">
    <property type="component" value="Chromosome"/>
</dbReference>
<sequence length="358" mass="38543">MPPPGSAFAPCPSRPSSSRWPSRRKMSLSPLSSPPAMPMAPASTNTASCPPALAAGLAELAALVNRHAAADGLHQTAIEGLSFFRSSQPSELAFCVYRPSLALLVQGAKRVEVGEDVYEYSASHYLLTSIDLPVASRVTLASPGTPYLCFVLDLDPRDTAGLIAETGLPQPADTDAGRGLAVAQLCPPLLDAALRMARLLDAPQDIQVLAPLLRREIIYRLLTGALGGRLRHIARHEGPTHQVRQAIEWLQAHFDRPLRIEQLAHTVNMSTSSLHHHFKAVTAMSPLQYQKQLRLQEARRLLLAGLADAGAAARQVGYESASQFSREYSRQYGAPPRRDVARLRGASAEPLALATSPG</sequence>
<dbReference type="InterPro" id="IPR009594">
    <property type="entry name" value="Tscrpt_reg_HTH_AraC_N"/>
</dbReference>
<dbReference type="GO" id="GO:0003700">
    <property type="term" value="F:DNA-binding transcription factor activity"/>
    <property type="evidence" value="ECO:0007669"/>
    <property type="project" value="InterPro"/>
</dbReference>
<dbReference type="eggNOG" id="COG4977">
    <property type="taxonomic scope" value="Bacteria"/>
</dbReference>